<sequence>PMPMAWQSACIAGLSPTSMDMTATEALDHMPTTASDDRTGTGIDPVALLKSHRLWDATQGLPENIVRQMWALVDAPGAGAPGFDAPGAGQPQYRTQMSQTHMDPRHAHSHMGQSQMSQSHAQNHTSPADARTANFLLGVMQRHALGGDTGSALRLLHQLRSAHRDIGVSVGTRQFWATLDAQSIGDFEVLAHAAVALASAHGLGGGGAEAFEAAQREWQRGAVQPTTGAVAALLKLSEYGHLTGRAAAHWEFGQAAEAVCHRLRFRGQSFPWRSARLHVQAGRCDTEYEHVLATYWAAWTQLVQAAQLLARRLGDNGDDAPVPELPLHDACRHFARFPPSACQHAAHHAYQAATWRLQVIVAPLHAALMDVREGLGPAPHYHAALTRWEAHALAWRAAWPPQWDAQLTHVHAATAAHKPLAAADIWLLALHLAYESARLRAHAFGLALLHGPPASPNAFTGANATLSRSIVLAPNLRPEARAQRWGFNGHGFDPLGEAIVLHKSQWECLAAARHLQQLLELGDSPGVLPLADLGAWGIGIVEQIVALNSVRMTQDADSQADGLMRLARLLRLLLPVRRWAVTLYVFTSVVKAFVDDGHCVDVDHVTPGVLRPVHVASSLWPQTHVLTMLMGQMRIAPRDFCALTLPVVYAAVLATPEMPSSLRMKIESLIS</sequence>
<evidence type="ECO:0000313" key="1">
    <source>
        <dbReference type="EMBL" id="KAJ1894028.1"/>
    </source>
</evidence>
<proteinExistence type="predicted"/>
<name>A0ACC1IFY0_9FUNG</name>
<comment type="caution">
    <text evidence="1">The sequence shown here is derived from an EMBL/GenBank/DDBJ whole genome shotgun (WGS) entry which is preliminary data.</text>
</comment>
<reference evidence="1" key="1">
    <citation type="submission" date="2022-07" db="EMBL/GenBank/DDBJ databases">
        <title>Phylogenomic reconstructions and comparative analyses of Kickxellomycotina fungi.</title>
        <authorList>
            <person name="Reynolds N.K."/>
            <person name="Stajich J.E."/>
            <person name="Barry K."/>
            <person name="Grigoriev I.V."/>
            <person name="Crous P."/>
            <person name="Smith M.E."/>
        </authorList>
    </citation>
    <scope>NUCLEOTIDE SEQUENCE</scope>
    <source>
        <strain evidence="1">Benny 63K</strain>
    </source>
</reference>
<accession>A0ACC1IFY0</accession>
<feature type="non-terminal residue" evidence="1">
    <location>
        <position position="1"/>
    </location>
</feature>
<gene>
    <name evidence="1" type="ORF">LPJ66_005420</name>
</gene>
<protein>
    <submittedName>
        <fullName evidence="1">Uncharacterized protein</fullName>
    </submittedName>
</protein>
<dbReference type="Proteomes" id="UP001150581">
    <property type="component" value="Unassembled WGS sequence"/>
</dbReference>
<keyword evidence="2" id="KW-1185">Reference proteome</keyword>
<evidence type="ECO:0000313" key="2">
    <source>
        <dbReference type="Proteomes" id="UP001150581"/>
    </source>
</evidence>
<dbReference type="EMBL" id="JANBPG010000749">
    <property type="protein sequence ID" value="KAJ1894028.1"/>
    <property type="molecule type" value="Genomic_DNA"/>
</dbReference>
<organism evidence="1 2">
    <name type="scientific">Kickxella alabastrina</name>
    <dbReference type="NCBI Taxonomy" id="61397"/>
    <lineage>
        <taxon>Eukaryota</taxon>
        <taxon>Fungi</taxon>
        <taxon>Fungi incertae sedis</taxon>
        <taxon>Zoopagomycota</taxon>
        <taxon>Kickxellomycotina</taxon>
        <taxon>Kickxellomycetes</taxon>
        <taxon>Kickxellales</taxon>
        <taxon>Kickxellaceae</taxon>
        <taxon>Kickxella</taxon>
    </lineage>
</organism>